<dbReference type="Pfam" id="PF01693">
    <property type="entry name" value="Cauli_VI"/>
    <property type="match status" value="1"/>
</dbReference>
<evidence type="ECO:0000256" key="4">
    <source>
        <dbReference type="ARBA" id="ARBA00022722"/>
    </source>
</evidence>
<dbReference type="SUPFAM" id="SSF55658">
    <property type="entry name" value="L9 N-domain-like"/>
    <property type="match status" value="1"/>
</dbReference>
<dbReference type="InterPro" id="IPR036397">
    <property type="entry name" value="RNaseH_sf"/>
</dbReference>
<dbReference type="InterPro" id="IPR012337">
    <property type="entry name" value="RNaseH-like_sf"/>
</dbReference>
<evidence type="ECO:0000256" key="1">
    <source>
        <dbReference type="ARBA" id="ARBA00000077"/>
    </source>
</evidence>
<dbReference type="GO" id="GO:0004523">
    <property type="term" value="F:RNA-DNA hybrid ribonuclease activity"/>
    <property type="evidence" value="ECO:0007669"/>
    <property type="project" value="UniProtKB-EC"/>
</dbReference>
<comment type="caution">
    <text evidence="9">The sequence shown here is derived from an EMBL/GenBank/DDBJ whole genome shotgun (WGS) entry which is preliminary data.</text>
</comment>
<dbReference type="InterPro" id="IPR050092">
    <property type="entry name" value="RNase_H"/>
</dbReference>
<evidence type="ECO:0000313" key="10">
    <source>
        <dbReference type="Proteomes" id="UP000051612"/>
    </source>
</evidence>
<keyword evidence="4" id="KW-0540">Nuclease</keyword>
<dbReference type="PATRIC" id="fig|1423772.3.peg.454"/>
<evidence type="ECO:0000256" key="5">
    <source>
        <dbReference type="ARBA" id="ARBA00022723"/>
    </source>
</evidence>
<feature type="domain" description="RNase H type-1" evidence="8">
    <location>
        <begin position="55"/>
        <end position="196"/>
    </location>
</feature>
<dbReference type="Gene3D" id="3.40.970.10">
    <property type="entry name" value="Ribonuclease H1, N-terminal domain"/>
    <property type="match status" value="1"/>
</dbReference>
<dbReference type="RefSeq" id="WP_056959176.1">
    <property type="nucleotide sequence ID" value="NZ_AYYN01000099.1"/>
</dbReference>
<sequence length="199" mass="22027">MAKKHFYAIKNTGEIYRSWAECQTALKKVKAPVFKGFATESEAKAFLAGKSPTASLPSESIFVDGSFNADKAIVGGAFVLVKDDKSVHEQTIRDDKHTEILRLRNVGGELLATIYALKYALSLGMREVTICHDYQGIASWADGSWQAKQDITKRYAAFVEQVIKKEGLQVHFQKISAHTGVKFNERADQLAKQAAEITS</sequence>
<evidence type="ECO:0000259" key="8">
    <source>
        <dbReference type="PROSITE" id="PS50879"/>
    </source>
</evidence>
<evidence type="ECO:0000313" key="9">
    <source>
        <dbReference type="EMBL" id="KRM74286.1"/>
    </source>
</evidence>
<dbReference type="Proteomes" id="UP000051612">
    <property type="component" value="Unassembled WGS sequence"/>
</dbReference>
<keyword evidence="6" id="KW-0255">Endonuclease</keyword>
<dbReference type="AlphaFoldDB" id="A0A0R2B431"/>
<dbReference type="Gene3D" id="3.30.420.10">
    <property type="entry name" value="Ribonuclease H-like superfamily/Ribonuclease H"/>
    <property type="match status" value="1"/>
</dbReference>
<dbReference type="PANTHER" id="PTHR10642">
    <property type="entry name" value="RIBONUCLEASE H1"/>
    <property type="match status" value="1"/>
</dbReference>
<dbReference type="InterPro" id="IPR009027">
    <property type="entry name" value="Ribosomal_bL9/RNase_H1_N"/>
</dbReference>
<accession>A0A0R2B431</accession>
<reference evidence="9 10" key="1">
    <citation type="journal article" date="2015" name="Genome Announc.">
        <title>Expanding the biotechnology potential of lactobacilli through comparative genomics of 213 strains and associated genera.</title>
        <authorList>
            <person name="Sun Z."/>
            <person name="Harris H.M."/>
            <person name="McCann A."/>
            <person name="Guo C."/>
            <person name="Argimon S."/>
            <person name="Zhang W."/>
            <person name="Yang X."/>
            <person name="Jeffery I.B."/>
            <person name="Cooney J.C."/>
            <person name="Kagawa T.F."/>
            <person name="Liu W."/>
            <person name="Song Y."/>
            <person name="Salvetti E."/>
            <person name="Wrobel A."/>
            <person name="Rasinkangas P."/>
            <person name="Parkhill J."/>
            <person name="Rea M.C."/>
            <person name="O'Sullivan O."/>
            <person name="Ritari J."/>
            <person name="Douillard F.P."/>
            <person name="Paul Ross R."/>
            <person name="Yang R."/>
            <person name="Briner A.E."/>
            <person name="Felis G.E."/>
            <person name="de Vos W.M."/>
            <person name="Barrangou R."/>
            <person name="Klaenhammer T.R."/>
            <person name="Caufield P.W."/>
            <person name="Cui Y."/>
            <person name="Zhang H."/>
            <person name="O'Toole P.W."/>
        </authorList>
    </citation>
    <scope>NUCLEOTIDE SEQUENCE [LARGE SCALE GENOMIC DNA]</scope>
    <source>
        <strain evidence="9 10">DSM 20452</strain>
    </source>
</reference>
<dbReference type="EMBL" id="AYYN01000099">
    <property type="protein sequence ID" value="KRM74286.1"/>
    <property type="molecule type" value="Genomic_DNA"/>
</dbReference>
<evidence type="ECO:0000256" key="3">
    <source>
        <dbReference type="ARBA" id="ARBA00012180"/>
    </source>
</evidence>
<dbReference type="InterPro" id="IPR002156">
    <property type="entry name" value="RNaseH_domain"/>
</dbReference>
<comment type="catalytic activity">
    <reaction evidence="1">
        <text>Endonucleolytic cleavage to 5'-phosphomonoester.</text>
        <dbReference type="EC" id="3.1.26.4"/>
    </reaction>
</comment>
<name>A0A0R2B431_9LACO</name>
<keyword evidence="7" id="KW-0378">Hydrolase</keyword>
<gene>
    <name evidence="9" type="ORF">FC48_GL000415</name>
</gene>
<protein>
    <recommendedName>
        <fullName evidence="3">ribonuclease H</fullName>
        <ecNumber evidence="3">3.1.26.4</ecNumber>
    </recommendedName>
</protein>
<evidence type="ECO:0000256" key="7">
    <source>
        <dbReference type="ARBA" id="ARBA00022801"/>
    </source>
</evidence>
<keyword evidence="5" id="KW-0479">Metal-binding</keyword>
<dbReference type="GO" id="GO:0003676">
    <property type="term" value="F:nucleic acid binding"/>
    <property type="evidence" value="ECO:0007669"/>
    <property type="project" value="InterPro"/>
</dbReference>
<proteinExistence type="inferred from homology"/>
<dbReference type="GO" id="GO:0043137">
    <property type="term" value="P:DNA replication, removal of RNA primer"/>
    <property type="evidence" value="ECO:0007669"/>
    <property type="project" value="TreeGrafter"/>
</dbReference>
<organism evidence="9 10">
    <name type="scientific">Ligilactobacillus murinus DSM 20452 = NBRC 14221</name>
    <dbReference type="NCBI Taxonomy" id="1423772"/>
    <lineage>
        <taxon>Bacteria</taxon>
        <taxon>Bacillati</taxon>
        <taxon>Bacillota</taxon>
        <taxon>Bacilli</taxon>
        <taxon>Lactobacillales</taxon>
        <taxon>Lactobacillaceae</taxon>
        <taxon>Ligilactobacillus</taxon>
    </lineage>
</organism>
<dbReference type="SUPFAM" id="SSF53098">
    <property type="entry name" value="Ribonuclease H-like"/>
    <property type="match status" value="1"/>
</dbReference>
<dbReference type="PANTHER" id="PTHR10642:SF26">
    <property type="entry name" value="RIBONUCLEASE H1"/>
    <property type="match status" value="1"/>
</dbReference>
<evidence type="ECO:0000256" key="6">
    <source>
        <dbReference type="ARBA" id="ARBA00022759"/>
    </source>
</evidence>
<evidence type="ECO:0000256" key="2">
    <source>
        <dbReference type="ARBA" id="ARBA00005300"/>
    </source>
</evidence>
<dbReference type="InterPro" id="IPR011320">
    <property type="entry name" value="RNase_H1_N"/>
</dbReference>
<dbReference type="CDD" id="cd09277">
    <property type="entry name" value="RNase_HI_bacteria_like"/>
    <property type="match status" value="1"/>
</dbReference>
<dbReference type="EC" id="3.1.26.4" evidence="3"/>
<comment type="similarity">
    <text evidence="2">Belongs to the RNase H family.</text>
</comment>
<dbReference type="InterPro" id="IPR037056">
    <property type="entry name" value="RNase_H1_N_sf"/>
</dbReference>
<dbReference type="GO" id="GO:0046872">
    <property type="term" value="F:metal ion binding"/>
    <property type="evidence" value="ECO:0007669"/>
    <property type="project" value="UniProtKB-KW"/>
</dbReference>
<dbReference type="PROSITE" id="PS50879">
    <property type="entry name" value="RNASE_H_1"/>
    <property type="match status" value="1"/>
</dbReference>
<dbReference type="Pfam" id="PF00075">
    <property type="entry name" value="RNase_H"/>
    <property type="match status" value="1"/>
</dbReference>